<name>A0A840TQP3_9BACT</name>
<dbReference type="CDD" id="cd00229">
    <property type="entry name" value="SGNH_hydrolase"/>
    <property type="match status" value="1"/>
</dbReference>
<dbReference type="InterPro" id="IPR013830">
    <property type="entry name" value="SGNH_hydro"/>
</dbReference>
<gene>
    <name evidence="3" type="ORF">HNQ92_002180</name>
</gene>
<dbReference type="Gene3D" id="2.60.120.260">
    <property type="entry name" value="Galactose-binding domain-like"/>
    <property type="match status" value="1"/>
</dbReference>
<dbReference type="RefSeq" id="WP_184174010.1">
    <property type="nucleotide sequence ID" value="NZ_JACHGF010000003.1"/>
</dbReference>
<dbReference type="EMBL" id="JACHGF010000003">
    <property type="protein sequence ID" value="MBB5284037.1"/>
    <property type="molecule type" value="Genomic_DNA"/>
</dbReference>
<organism evidence="3 4">
    <name type="scientific">Rhabdobacter roseus</name>
    <dbReference type="NCBI Taxonomy" id="1655419"/>
    <lineage>
        <taxon>Bacteria</taxon>
        <taxon>Pseudomonadati</taxon>
        <taxon>Bacteroidota</taxon>
        <taxon>Cytophagia</taxon>
        <taxon>Cytophagales</taxon>
        <taxon>Cytophagaceae</taxon>
        <taxon>Rhabdobacter</taxon>
    </lineage>
</organism>
<keyword evidence="4" id="KW-1185">Reference proteome</keyword>
<dbReference type="SUPFAM" id="SSF52266">
    <property type="entry name" value="SGNH hydrolase"/>
    <property type="match status" value="1"/>
</dbReference>
<accession>A0A840TQP3</accession>
<dbReference type="GO" id="GO:0016788">
    <property type="term" value="F:hydrolase activity, acting on ester bonds"/>
    <property type="evidence" value="ECO:0007669"/>
    <property type="project" value="UniProtKB-ARBA"/>
</dbReference>
<reference evidence="3 4" key="1">
    <citation type="submission" date="2020-08" db="EMBL/GenBank/DDBJ databases">
        <title>Genomic Encyclopedia of Type Strains, Phase IV (KMG-IV): sequencing the most valuable type-strain genomes for metagenomic binning, comparative biology and taxonomic classification.</title>
        <authorList>
            <person name="Goeker M."/>
        </authorList>
    </citation>
    <scope>NUCLEOTIDE SEQUENCE [LARGE SCALE GENOMIC DNA]</scope>
    <source>
        <strain evidence="3 4">DSM 105074</strain>
    </source>
</reference>
<dbReference type="AlphaFoldDB" id="A0A840TQP3"/>
<feature type="signal peptide" evidence="1">
    <location>
        <begin position="1"/>
        <end position="17"/>
    </location>
</feature>
<feature type="domain" description="SGNH hydrolase-type esterase" evidence="2">
    <location>
        <begin position="50"/>
        <end position="228"/>
    </location>
</feature>
<comment type="caution">
    <text evidence="3">The sequence shown here is derived from an EMBL/GenBank/DDBJ whole genome shotgun (WGS) entry which is preliminary data.</text>
</comment>
<dbReference type="Pfam" id="PF13472">
    <property type="entry name" value="Lipase_GDSL_2"/>
    <property type="match status" value="1"/>
</dbReference>
<evidence type="ECO:0000259" key="2">
    <source>
        <dbReference type="Pfam" id="PF13472"/>
    </source>
</evidence>
<dbReference type="InterPro" id="IPR036514">
    <property type="entry name" value="SGNH_hydro_sf"/>
</dbReference>
<dbReference type="Proteomes" id="UP000557307">
    <property type="component" value="Unassembled WGS sequence"/>
</dbReference>
<keyword evidence="1" id="KW-0732">Signal</keyword>
<evidence type="ECO:0000313" key="4">
    <source>
        <dbReference type="Proteomes" id="UP000557307"/>
    </source>
</evidence>
<protein>
    <submittedName>
        <fullName evidence="3">Lysophospholipase L1-like esterase</fullName>
    </submittedName>
</protein>
<dbReference type="PANTHER" id="PTHR34407:SF1">
    <property type="entry name" value="SGNH HYDROLASE-TYPE ESTERASE DOMAIN-CONTAINING PROTEIN"/>
    <property type="match status" value="1"/>
</dbReference>
<sequence>MQKLLLFLLLSYGYLSAQDFSRAQEYQPRAGLPNFFQKLRQGDSVRIAYLGGSITEAGGGWREQSLAKLRAAYPQAKLTHRNAGVGGTGSNLGVFRLRDEVLGFRPDLVFVEFAVNDHGLAPEAIERAVEGIVRQTWRALPRADICLVYTVNVHGREELAQGTFSRAIQAMERVARHYQVPSIHLGMEVLAREKAGTLVFQAPKGQHPAGKITFTEDGTHPLPEGHAIYAEVVARYLAAMPGLGRTGKHKLPPPLRADHWEQAQWADAARAQRTGTWTDVATATDSLTKTLSHRVAHFLRTDDPAATLTVRFRGTILGLYDVLGPTAGHVQIQIDDQPPRLIPRFDKYCTYYRMNFFVLDSLPEGVHTVTFSRAPEPPDKAVILAERGSVVDDPARYQSTYFMPARLLLVGTWLD</sequence>
<dbReference type="Gene3D" id="3.40.50.1110">
    <property type="entry name" value="SGNH hydrolase"/>
    <property type="match status" value="1"/>
</dbReference>
<proteinExistence type="predicted"/>
<dbReference type="PANTHER" id="PTHR34407">
    <property type="entry name" value="EXPRESSED PROTEIN"/>
    <property type="match status" value="1"/>
</dbReference>
<evidence type="ECO:0000313" key="3">
    <source>
        <dbReference type="EMBL" id="MBB5284037.1"/>
    </source>
</evidence>
<evidence type="ECO:0000256" key="1">
    <source>
        <dbReference type="SAM" id="SignalP"/>
    </source>
</evidence>
<feature type="chain" id="PRO_5032896447" evidence="1">
    <location>
        <begin position="18"/>
        <end position="415"/>
    </location>
</feature>